<keyword evidence="2" id="KW-1185">Reference proteome</keyword>
<dbReference type="EMBL" id="LAHO01000009">
    <property type="protein sequence ID" value="KKO45383.1"/>
    <property type="molecule type" value="Genomic_DNA"/>
</dbReference>
<evidence type="ECO:0000313" key="1">
    <source>
        <dbReference type="EMBL" id="KKO45383.1"/>
    </source>
</evidence>
<evidence type="ECO:0000313" key="2">
    <source>
        <dbReference type="Proteomes" id="UP000034228"/>
    </source>
</evidence>
<accession>A0A0M2V891</accession>
<protein>
    <submittedName>
        <fullName evidence="1">Uncharacterized protein</fullName>
    </submittedName>
</protein>
<dbReference type="AlphaFoldDB" id="A0A0M2V891"/>
<organism evidence="1 2">
    <name type="scientific">Arsukibacterium ikkense</name>
    <dbReference type="NCBI Taxonomy" id="336831"/>
    <lineage>
        <taxon>Bacteria</taxon>
        <taxon>Pseudomonadati</taxon>
        <taxon>Pseudomonadota</taxon>
        <taxon>Gammaproteobacteria</taxon>
        <taxon>Chromatiales</taxon>
        <taxon>Chromatiaceae</taxon>
        <taxon>Arsukibacterium</taxon>
    </lineage>
</organism>
<gene>
    <name evidence="1" type="ORF">WG68_10010</name>
</gene>
<dbReference type="STRING" id="336831.WG68_10010"/>
<proteinExistence type="predicted"/>
<dbReference type="PATRIC" id="fig|336831.14.peg.884"/>
<dbReference type="Proteomes" id="UP000034228">
    <property type="component" value="Unassembled WGS sequence"/>
</dbReference>
<reference evidence="1 2" key="1">
    <citation type="submission" date="2015-03" db="EMBL/GenBank/DDBJ databases">
        <title>Draft genome sequences of two protease-producing strains of Arsukibacterium isolated from two cold and alkaline environments.</title>
        <authorList>
            <person name="Lylloff J.E."/>
            <person name="Skov L.B."/>
            <person name="Jepsen M."/>
            <person name="Hallin P.F."/>
            <person name="Sorensen S.J."/>
            <person name="Stougaard P."/>
            <person name="Glaring M.A."/>
        </authorList>
    </citation>
    <scope>NUCLEOTIDE SEQUENCE [LARGE SCALE GENOMIC DNA]</scope>
    <source>
        <strain evidence="1 2">GCM72</strain>
    </source>
</reference>
<name>A0A0M2V891_9GAMM</name>
<sequence>MKLNHVLSTLNQIEKSKFITCLDKLCSSADPASETITKTLKKVNQQIKDASGSDITQLFQAVAQEFKESAREKLALCDASMALLVNILSRDGNGVARISWIEQLYAREWESLDCLANQIKQDVGNSEAEDYSHIHRLKIFRDCLNVAYTNDEKINRQANITDDERSILNTLSHHLKISKDEVVAIEHLADPIKAGKQTVDSCLQELRDMGVIFINRKNAEVLIPDEVVAVLNQIQGKELADKHLLRILRVLSDAELSNILKSYGKRIRGVSRGDKISTILHSGIAVRDMLSRDLYDEADNQNKRKERLKVLITDLEIDAERIGSTLDERIDVILESLNSASDSEFDAISAAGYKEMFDSIQQNFKGLDSAGNPESLIQRIRTEFELEENDEVSVERLRALSITPQDMLYLLSNDEVKELRDILKLSKKGNPRFNILQAFANVNDKLIENYEALARRDFLTLKTVGIDIAETDIGVKFEEATKSILEQLDLVIDEELRKNINTAKDKADIIISISDDDIIIGEAKTCKNGDFAKYSTTSRQIKAYVNRCENQGKRVAQVLIIAPSFSQDFIESAEMDTEVNISLLTAEGLKQIYDAYKAKRRPNFSARLLTKGGLLKAELIAKSI</sequence>
<comment type="caution">
    <text evidence="1">The sequence shown here is derived from an EMBL/GenBank/DDBJ whole genome shotgun (WGS) entry which is preliminary data.</text>
</comment>
<dbReference type="OrthoDB" id="6092898at2"/>